<comment type="catalytic activity">
    <reaction evidence="7 9">
        <text>2-(2-carboxy-4-methylthiazol-5-yl)ethyl phosphate + 4-amino-2-methyl-5-(diphosphooxymethyl)pyrimidine + 2 H(+) = thiamine phosphate + CO2 + diphosphate</text>
        <dbReference type="Rhea" id="RHEA:47848"/>
        <dbReference type="ChEBI" id="CHEBI:15378"/>
        <dbReference type="ChEBI" id="CHEBI:16526"/>
        <dbReference type="ChEBI" id="CHEBI:33019"/>
        <dbReference type="ChEBI" id="CHEBI:37575"/>
        <dbReference type="ChEBI" id="CHEBI:57841"/>
        <dbReference type="ChEBI" id="CHEBI:62890"/>
        <dbReference type="EC" id="2.5.1.3"/>
    </reaction>
</comment>
<dbReference type="GO" id="GO:0000287">
    <property type="term" value="F:magnesium ion binding"/>
    <property type="evidence" value="ECO:0007669"/>
    <property type="project" value="UniProtKB-UniRule"/>
</dbReference>
<dbReference type="InterPro" id="IPR034291">
    <property type="entry name" value="TMP_synthase"/>
</dbReference>
<keyword evidence="2 9" id="KW-0808">Transferase</keyword>
<dbReference type="GO" id="GO:0004789">
    <property type="term" value="F:thiamine-phosphate diphosphorylase activity"/>
    <property type="evidence" value="ECO:0007669"/>
    <property type="project" value="UniProtKB-UniRule"/>
</dbReference>
<comment type="cofactor">
    <cofactor evidence="9">
        <name>Mg(2+)</name>
        <dbReference type="ChEBI" id="CHEBI:18420"/>
    </cofactor>
    <text evidence="9">Binds 1 Mg(2+) ion per subunit.</text>
</comment>
<evidence type="ECO:0000259" key="10">
    <source>
        <dbReference type="Pfam" id="PF02581"/>
    </source>
</evidence>
<feature type="binding site" evidence="9">
    <location>
        <position position="133"/>
    </location>
    <ligand>
        <name>4-amino-2-methyl-5-(diphosphooxymethyl)pyrimidine</name>
        <dbReference type="ChEBI" id="CHEBI:57841"/>
    </ligand>
</feature>
<feature type="binding site" evidence="9">
    <location>
        <position position="65"/>
    </location>
    <ligand>
        <name>4-amino-2-methyl-5-(diphosphooxymethyl)pyrimidine</name>
        <dbReference type="ChEBI" id="CHEBI:57841"/>
    </ligand>
</feature>
<comment type="catalytic activity">
    <reaction evidence="6 9">
        <text>4-methyl-5-(2-phosphooxyethyl)-thiazole + 4-amino-2-methyl-5-(diphosphooxymethyl)pyrimidine + H(+) = thiamine phosphate + diphosphate</text>
        <dbReference type="Rhea" id="RHEA:22328"/>
        <dbReference type="ChEBI" id="CHEBI:15378"/>
        <dbReference type="ChEBI" id="CHEBI:33019"/>
        <dbReference type="ChEBI" id="CHEBI:37575"/>
        <dbReference type="ChEBI" id="CHEBI:57841"/>
        <dbReference type="ChEBI" id="CHEBI:58296"/>
        <dbReference type="EC" id="2.5.1.3"/>
    </reaction>
</comment>
<protein>
    <recommendedName>
        <fullName evidence="9">Thiamine-phosphate synthase</fullName>
        <shortName evidence="9">TP synthase</shortName>
        <shortName evidence="9">TPS</shortName>
        <ecNumber evidence="9">2.5.1.3</ecNumber>
    </recommendedName>
    <alternativeName>
        <fullName evidence="9">Thiamine-phosphate pyrophosphorylase</fullName>
        <shortName evidence="9">TMP pyrophosphorylase</shortName>
        <shortName evidence="9">TMP-PPase</shortName>
    </alternativeName>
</protein>
<evidence type="ECO:0000256" key="2">
    <source>
        <dbReference type="ARBA" id="ARBA00022679"/>
    </source>
</evidence>
<dbReference type="EC" id="2.5.1.3" evidence="9"/>
<evidence type="ECO:0000256" key="6">
    <source>
        <dbReference type="ARBA" id="ARBA00047334"/>
    </source>
</evidence>
<feature type="binding site" evidence="9">
    <location>
        <begin position="180"/>
        <end position="181"/>
    </location>
    <ligand>
        <name>2-[(2R,5Z)-2-carboxy-4-methylthiazol-5(2H)-ylidene]ethyl phosphate</name>
        <dbReference type="ChEBI" id="CHEBI:62899"/>
    </ligand>
</feature>
<dbReference type="AlphaFoldDB" id="A0A972K4F6"/>
<dbReference type="InterPro" id="IPR013785">
    <property type="entry name" value="Aldolase_TIM"/>
</dbReference>
<dbReference type="InterPro" id="IPR022998">
    <property type="entry name" value="ThiamineP_synth_TenI"/>
</dbReference>
<dbReference type="CDD" id="cd00564">
    <property type="entry name" value="TMP_TenI"/>
    <property type="match status" value="1"/>
</dbReference>
<dbReference type="HAMAP" id="MF_00097">
    <property type="entry name" value="TMP_synthase"/>
    <property type="match status" value="1"/>
</dbReference>
<dbReference type="PANTHER" id="PTHR20857">
    <property type="entry name" value="THIAMINE-PHOSPHATE PYROPHOSPHORYLASE"/>
    <property type="match status" value="1"/>
</dbReference>
<evidence type="ECO:0000256" key="9">
    <source>
        <dbReference type="HAMAP-Rule" id="MF_00097"/>
    </source>
</evidence>
<feature type="binding site" evidence="9">
    <location>
        <position position="66"/>
    </location>
    <ligand>
        <name>Mg(2+)</name>
        <dbReference type="ChEBI" id="CHEBI:18420"/>
    </ligand>
</feature>
<evidence type="ECO:0000256" key="8">
    <source>
        <dbReference type="ARBA" id="ARBA00047883"/>
    </source>
</evidence>
<dbReference type="RefSeq" id="WP_171656270.1">
    <property type="nucleotide sequence ID" value="NZ_WHOD01000128.1"/>
</dbReference>
<dbReference type="Gene3D" id="3.20.20.70">
    <property type="entry name" value="Aldolase class I"/>
    <property type="match status" value="1"/>
</dbReference>
<comment type="pathway">
    <text evidence="1 9">Cofactor biosynthesis; thiamine diphosphate biosynthesis; thiamine phosphate from 4-amino-2-methyl-5-diphosphomethylpyrimidine and 4-methyl-5-(2-phosphoethyl)-thiazole: step 1/1.</text>
</comment>
<dbReference type="GO" id="GO:0009228">
    <property type="term" value="P:thiamine biosynthetic process"/>
    <property type="evidence" value="ECO:0007669"/>
    <property type="project" value="UniProtKB-KW"/>
</dbReference>
<feature type="binding site" evidence="9">
    <location>
        <position position="160"/>
    </location>
    <ligand>
        <name>2-[(2R,5Z)-2-carboxy-4-methylthiazol-5(2H)-ylidene]ethyl phosphate</name>
        <dbReference type="ChEBI" id="CHEBI:62899"/>
    </ligand>
</feature>
<feature type="binding site" evidence="9">
    <location>
        <begin position="130"/>
        <end position="132"/>
    </location>
    <ligand>
        <name>2-[(2R,5Z)-2-carboxy-4-methylthiazol-5(2H)-ylidene]ethyl phosphate</name>
        <dbReference type="ChEBI" id="CHEBI:62899"/>
    </ligand>
</feature>
<evidence type="ECO:0000256" key="3">
    <source>
        <dbReference type="ARBA" id="ARBA00022723"/>
    </source>
</evidence>
<dbReference type="SUPFAM" id="SSF51391">
    <property type="entry name" value="Thiamin phosphate synthase"/>
    <property type="match status" value="1"/>
</dbReference>
<dbReference type="GO" id="GO:0009229">
    <property type="term" value="P:thiamine diphosphate biosynthetic process"/>
    <property type="evidence" value="ECO:0007669"/>
    <property type="project" value="UniProtKB-UniRule"/>
</dbReference>
<comment type="similarity">
    <text evidence="9">Belongs to the thiamine-phosphate synthase family.</text>
</comment>
<evidence type="ECO:0000256" key="5">
    <source>
        <dbReference type="ARBA" id="ARBA00022977"/>
    </source>
</evidence>
<keyword evidence="4 9" id="KW-0460">Magnesium</keyword>
<evidence type="ECO:0000256" key="7">
    <source>
        <dbReference type="ARBA" id="ARBA00047851"/>
    </source>
</evidence>
<comment type="catalytic activity">
    <reaction evidence="8 9">
        <text>2-[(2R,5Z)-2-carboxy-4-methylthiazol-5(2H)-ylidene]ethyl phosphate + 4-amino-2-methyl-5-(diphosphooxymethyl)pyrimidine + 2 H(+) = thiamine phosphate + CO2 + diphosphate</text>
        <dbReference type="Rhea" id="RHEA:47844"/>
        <dbReference type="ChEBI" id="CHEBI:15378"/>
        <dbReference type="ChEBI" id="CHEBI:16526"/>
        <dbReference type="ChEBI" id="CHEBI:33019"/>
        <dbReference type="ChEBI" id="CHEBI:37575"/>
        <dbReference type="ChEBI" id="CHEBI:57841"/>
        <dbReference type="ChEBI" id="CHEBI:62899"/>
        <dbReference type="EC" id="2.5.1.3"/>
    </reaction>
</comment>
<proteinExistence type="inferred from homology"/>
<name>A0A972K4F6_9BACL</name>
<dbReference type="PANTHER" id="PTHR20857:SF22">
    <property type="entry name" value="THIAZOLE TAUTOMERASE"/>
    <property type="match status" value="1"/>
</dbReference>
<evidence type="ECO:0000313" key="12">
    <source>
        <dbReference type="Proteomes" id="UP000641588"/>
    </source>
</evidence>
<reference evidence="11" key="1">
    <citation type="submission" date="2019-10" db="EMBL/GenBank/DDBJ databases">
        <title>Description of Paenibacillus glebae sp. nov.</title>
        <authorList>
            <person name="Carlier A."/>
            <person name="Qi S."/>
        </authorList>
    </citation>
    <scope>NUCLEOTIDE SEQUENCE</scope>
    <source>
        <strain evidence="11">LMG 31456</strain>
    </source>
</reference>
<dbReference type="Proteomes" id="UP000641588">
    <property type="component" value="Unassembled WGS sequence"/>
</dbReference>
<evidence type="ECO:0000256" key="1">
    <source>
        <dbReference type="ARBA" id="ARBA00005165"/>
    </source>
</evidence>
<evidence type="ECO:0000256" key="4">
    <source>
        <dbReference type="ARBA" id="ARBA00022842"/>
    </source>
</evidence>
<dbReference type="Pfam" id="PF02581">
    <property type="entry name" value="TMP-TENI"/>
    <property type="match status" value="1"/>
</dbReference>
<comment type="caution">
    <text evidence="11">The sequence shown here is derived from an EMBL/GenBank/DDBJ whole genome shotgun (WGS) entry which is preliminary data.</text>
</comment>
<dbReference type="GO" id="GO:0005737">
    <property type="term" value="C:cytoplasm"/>
    <property type="evidence" value="ECO:0007669"/>
    <property type="project" value="TreeGrafter"/>
</dbReference>
<accession>A0A972K4F6</accession>
<keyword evidence="12" id="KW-1185">Reference proteome</keyword>
<sequence>MKKHELHVITTGKQTLTEVAAIAHQCPTSLIDALHLREKQCGARELADWYNTLQPLFEPAALYINDRLDAALAVGAPGVQLAYSSLSVAQSRRILPANVRIGCSVHSAEEAAAAAQNGADYVLYGHIFDSNSKPGLPPRGTAALSEVVEACPIPVIAIGGIEPDNVDEVLSTGCSGIAVLSQILLHQDPAGQIARFHKTLEQTRHIPKYKLTK</sequence>
<comment type="function">
    <text evidence="9">Condenses 4-methyl-5-(beta-hydroxyethyl)thiazole monophosphate (THZ-P) and 2-methyl-4-amino-5-hydroxymethyl pyrimidine pyrophosphate (HMP-PP) to form thiamine monophosphate (TMP).</text>
</comment>
<gene>
    <name evidence="9" type="primary">thiE</name>
    <name evidence="11" type="ORF">GC093_33045</name>
</gene>
<comment type="caution">
    <text evidence="9">Lacks conserved residue(s) required for the propagation of feature annotation.</text>
</comment>
<organism evidence="11 12">
    <name type="scientific">Paenibacillus foliorum</name>
    <dbReference type="NCBI Taxonomy" id="2654974"/>
    <lineage>
        <taxon>Bacteria</taxon>
        <taxon>Bacillati</taxon>
        <taxon>Bacillota</taxon>
        <taxon>Bacilli</taxon>
        <taxon>Bacillales</taxon>
        <taxon>Paenibacillaceae</taxon>
        <taxon>Paenibacillus</taxon>
    </lineage>
</organism>
<evidence type="ECO:0000313" key="11">
    <source>
        <dbReference type="EMBL" id="NOU98020.1"/>
    </source>
</evidence>
<keyword evidence="5 9" id="KW-0784">Thiamine biosynthesis</keyword>
<keyword evidence="3 9" id="KW-0479">Metal-binding</keyword>
<feature type="binding site" evidence="9">
    <location>
        <position position="104"/>
    </location>
    <ligand>
        <name>4-amino-2-methyl-5-(diphosphooxymethyl)pyrimidine</name>
        <dbReference type="ChEBI" id="CHEBI:57841"/>
    </ligand>
</feature>
<feature type="domain" description="Thiamine phosphate synthase/TenI" evidence="10">
    <location>
        <begin position="7"/>
        <end position="183"/>
    </location>
</feature>
<dbReference type="InterPro" id="IPR036206">
    <property type="entry name" value="ThiamineP_synth_sf"/>
</dbReference>
<dbReference type="EMBL" id="WHOD01000128">
    <property type="protein sequence ID" value="NOU98020.1"/>
    <property type="molecule type" value="Genomic_DNA"/>
</dbReference>